<comment type="subcellular location">
    <subcellularLocation>
        <location evidence="1">Nucleus</location>
    </subcellularLocation>
</comment>
<keyword evidence="5" id="KW-0539">Nucleus</keyword>
<comment type="caution">
    <text evidence="6">The sequence shown here is derived from an EMBL/GenBank/DDBJ whole genome shotgun (WGS) entry which is preliminary data.</text>
</comment>
<reference evidence="6 7" key="1">
    <citation type="submission" date="2024-06" db="EMBL/GenBank/DDBJ databases">
        <title>Complete genome of Phlyctema vagabunda strain 19-DSS-EL-015.</title>
        <authorList>
            <person name="Fiorenzani C."/>
        </authorList>
    </citation>
    <scope>NUCLEOTIDE SEQUENCE [LARGE SCALE GENOMIC DNA]</scope>
    <source>
        <strain evidence="6 7">19-DSS-EL-015</strain>
    </source>
</reference>
<dbReference type="Proteomes" id="UP001629113">
    <property type="component" value="Unassembled WGS sequence"/>
</dbReference>
<accession>A0ABR4PRT8</accession>
<protein>
    <submittedName>
        <fullName evidence="6">Uncharacterized protein</fullName>
    </submittedName>
</protein>
<keyword evidence="7" id="KW-1185">Reference proteome</keyword>
<sequence length="279" mass="31995">MDTDRLIPYLVQIQRLNEEINMAFDLDGQNQLRELDPFRIELLVKSFNERLDVLRSSFLPEIWDISSIAISYYHTRIYVYEVAFHAVRPSPSDLAGPQLSNNSWYFANARTEMLIRCLNAATTYVDHYISLRPDDIYSLVSTDQMKLLYAILVLGRLATCVKDDAPLLDAGLVRTMANIDYYLASVIQKLEGLLTSDANGQTRQNYIYHLSFLFQHSRRWYNQLEAAGDTGLTANFPSMFCTDAILPCPKNNESRKEDQMWSDFVNMGSTSIVDAFNIP</sequence>
<keyword evidence="4" id="KW-0804">Transcription</keyword>
<evidence type="ECO:0000313" key="6">
    <source>
        <dbReference type="EMBL" id="KAL3425888.1"/>
    </source>
</evidence>
<evidence type="ECO:0000256" key="2">
    <source>
        <dbReference type="ARBA" id="ARBA00023015"/>
    </source>
</evidence>
<dbReference type="EMBL" id="JBFCZG010000002">
    <property type="protein sequence ID" value="KAL3425888.1"/>
    <property type="molecule type" value="Genomic_DNA"/>
</dbReference>
<evidence type="ECO:0000256" key="5">
    <source>
        <dbReference type="ARBA" id="ARBA00023242"/>
    </source>
</evidence>
<evidence type="ECO:0000256" key="1">
    <source>
        <dbReference type="ARBA" id="ARBA00004123"/>
    </source>
</evidence>
<dbReference type="InterPro" id="IPR051089">
    <property type="entry name" value="prtT"/>
</dbReference>
<dbReference type="PANTHER" id="PTHR31845:SF10">
    <property type="entry name" value="ZN(II)2CYS6 TRANSCRIPTION FACTOR (EUROFUNG)"/>
    <property type="match status" value="1"/>
</dbReference>
<keyword evidence="3" id="KW-0238">DNA-binding</keyword>
<organism evidence="6 7">
    <name type="scientific">Phlyctema vagabunda</name>
    <dbReference type="NCBI Taxonomy" id="108571"/>
    <lineage>
        <taxon>Eukaryota</taxon>
        <taxon>Fungi</taxon>
        <taxon>Dikarya</taxon>
        <taxon>Ascomycota</taxon>
        <taxon>Pezizomycotina</taxon>
        <taxon>Leotiomycetes</taxon>
        <taxon>Helotiales</taxon>
        <taxon>Dermateaceae</taxon>
        <taxon>Phlyctema</taxon>
    </lineage>
</organism>
<evidence type="ECO:0000256" key="4">
    <source>
        <dbReference type="ARBA" id="ARBA00023163"/>
    </source>
</evidence>
<proteinExistence type="predicted"/>
<name>A0ABR4PRT8_9HELO</name>
<evidence type="ECO:0000313" key="7">
    <source>
        <dbReference type="Proteomes" id="UP001629113"/>
    </source>
</evidence>
<dbReference type="PANTHER" id="PTHR31845">
    <property type="entry name" value="FINGER DOMAIN PROTEIN, PUTATIVE-RELATED"/>
    <property type="match status" value="1"/>
</dbReference>
<keyword evidence="2" id="KW-0805">Transcription regulation</keyword>
<evidence type="ECO:0000256" key="3">
    <source>
        <dbReference type="ARBA" id="ARBA00023125"/>
    </source>
</evidence>
<gene>
    <name evidence="6" type="ORF">PVAG01_02679</name>
</gene>